<keyword evidence="6" id="KW-0680">Restriction system</keyword>
<dbReference type="AlphaFoldDB" id="A0A2U1APN3"/>
<evidence type="ECO:0000256" key="1">
    <source>
        <dbReference type="ARBA" id="ARBA00006594"/>
    </source>
</evidence>
<keyword evidence="7" id="KW-0238">DNA-binding</keyword>
<evidence type="ECO:0000256" key="6">
    <source>
        <dbReference type="ARBA" id="ARBA00022747"/>
    </source>
</evidence>
<evidence type="ECO:0000256" key="4">
    <source>
        <dbReference type="ARBA" id="ARBA00022679"/>
    </source>
</evidence>
<dbReference type="OrthoDB" id="32195at2"/>
<comment type="similarity">
    <text evidence="1">Belongs to the N(4)/N(6)-methyltransferase family.</text>
</comment>
<comment type="catalytic activity">
    <reaction evidence="8">
        <text>a 2'-deoxyadenosine in DNA + S-adenosyl-L-methionine = an N(6)-methyl-2'-deoxyadenosine in DNA + S-adenosyl-L-homocysteine + H(+)</text>
        <dbReference type="Rhea" id="RHEA:15197"/>
        <dbReference type="Rhea" id="RHEA-COMP:12418"/>
        <dbReference type="Rhea" id="RHEA-COMP:12419"/>
        <dbReference type="ChEBI" id="CHEBI:15378"/>
        <dbReference type="ChEBI" id="CHEBI:57856"/>
        <dbReference type="ChEBI" id="CHEBI:59789"/>
        <dbReference type="ChEBI" id="CHEBI:90615"/>
        <dbReference type="ChEBI" id="CHEBI:90616"/>
        <dbReference type="EC" id="2.1.1.72"/>
    </reaction>
</comment>
<dbReference type="SUPFAM" id="SSF53335">
    <property type="entry name" value="S-adenosyl-L-methionine-dependent methyltransferases"/>
    <property type="match status" value="1"/>
</dbReference>
<dbReference type="PANTHER" id="PTHR33841:SF5">
    <property type="entry name" value="DNA METHYLASE (MODIFICATION METHYLASE) (METHYLTRANSFERASE)-RELATED"/>
    <property type="match status" value="1"/>
</dbReference>
<dbReference type="InterPro" id="IPR023135">
    <property type="entry name" value="N6_DNA_MeTrfase_TaqI_C"/>
</dbReference>
<keyword evidence="3 12" id="KW-0489">Methyltransferase</keyword>
<evidence type="ECO:0000313" key="12">
    <source>
        <dbReference type="EMBL" id="PVY38390.1"/>
    </source>
</evidence>
<organism evidence="12 13">
    <name type="scientific">Pontibacter virosus</name>
    <dbReference type="NCBI Taxonomy" id="1765052"/>
    <lineage>
        <taxon>Bacteria</taxon>
        <taxon>Pseudomonadati</taxon>
        <taxon>Bacteroidota</taxon>
        <taxon>Cytophagia</taxon>
        <taxon>Cytophagales</taxon>
        <taxon>Hymenobacteraceae</taxon>
        <taxon>Pontibacter</taxon>
    </lineage>
</organism>
<dbReference type="Pfam" id="PF12950">
    <property type="entry name" value="TaqI_C"/>
    <property type="match status" value="1"/>
</dbReference>
<feature type="domain" description="Type II methyltransferase M.TaqI-like" evidence="9">
    <location>
        <begin position="527"/>
        <end position="686"/>
    </location>
</feature>
<feature type="domain" description="TaqI-like C-terminal specificity" evidence="10">
    <location>
        <begin position="797"/>
        <end position="934"/>
    </location>
</feature>
<dbReference type="Pfam" id="PF07669">
    <property type="entry name" value="Eco57I"/>
    <property type="match status" value="1"/>
</dbReference>
<evidence type="ECO:0000259" key="10">
    <source>
        <dbReference type="Pfam" id="PF12950"/>
    </source>
</evidence>
<dbReference type="InterPro" id="IPR002052">
    <property type="entry name" value="DNA_methylase_N6_adenine_CS"/>
</dbReference>
<dbReference type="GO" id="GO:0032259">
    <property type="term" value="P:methylation"/>
    <property type="evidence" value="ECO:0007669"/>
    <property type="project" value="UniProtKB-KW"/>
</dbReference>
<evidence type="ECO:0000256" key="8">
    <source>
        <dbReference type="ARBA" id="ARBA00047942"/>
    </source>
</evidence>
<dbReference type="EMBL" id="QEKI01000017">
    <property type="protein sequence ID" value="PVY38390.1"/>
    <property type="molecule type" value="Genomic_DNA"/>
</dbReference>
<dbReference type="InterPro" id="IPR029063">
    <property type="entry name" value="SAM-dependent_MTases_sf"/>
</dbReference>
<dbReference type="GO" id="GO:0003677">
    <property type="term" value="F:DNA binding"/>
    <property type="evidence" value="ECO:0007669"/>
    <property type="project" value="UniProtKB-KW"/>
</dbReference>
<evidence type="ECO:0000256" key="5">
    <source>
        <dbReference type="ARBA" id="ARBA00022691"/>
    </source>
</evidence>
<sequence>MAQLYSPIFSRKYLKSKAQNFHLSQFPDLAKKRALIEKWQSGIKSGKILKQKEEELQSEFLNIFFGEVLEYVYSPEATRWNLSKEHKSDSDSTKADGALGYFWMFGNERKADVRAVIELKDARTDLDKPQNRLHDKRSPVEQAFSYVPKAGGNCRWVLVSNFLEIRLYHHSDQSRYEQFDVMQLHEEAELLRFLFQVHKDRLILEHGESATEQLYRERQAEEHKITKNFYGDYKKARLDLFRHLHSQNPEVPELTIFQKTQKLLDRVVFVCFCEDLTIIPPYTFRGLLKAVKEDKFNRQDTRIYERVKDLFFAIDQGYPEEGINKFNGGLFAPDTLLDNLQIKDSTLEHIISLEKYDFASDLNVNILGHIFEQSISDIEETKAEIAGHDFEAKAGKRKKDGIFYTPEYITRYIVKEAVGGWLQDRQRELGFEKLPELTESDYASIRFDAKKKLVTNKAVEKHLKAWDAYREALRNIKVLDPACGSGAFLNQVFDFLFQEGQRVNKELARLRGGQFEAFDLDRHILNNNIFGVDLNEESVEITKLSLWLKTANKSKELTTLDANIKCGNSLVSDPAIAGEKAFDWQQEFPDIFKLGGFDVIVGNPPYGILIGKEDQRHFIEHFPNTKYKTNLYVLFLERMFQVFDKGVVHFIIPKSLLFNSYYESIRKHLIERSEINEIFTIAEKVFEDAEVGGSLLLRFTIMENPDPSNMVRLASVETTENFITSLDIKENSLPQSFFLSVPNCEISVVSADSQSILQKLNKLSTIKAYYTLKNGLNPGNVKHILISEHPETDKHRPIIWGKDISKYRIEWSGEYINYDSSLGDRISLEEIKSKDGMNKQNRIDFALRTPDLFERKKIVIRKTGDSLIACVDRGSYYFDTLVHGIYQEKEEFNLDYLVALLNSRPATLFYRLLHDIKGKVFAKISLDNLASFPIPEGTPTEREQLATKARNAAEQTQELFTLSQKFLKLLSSELGVSKPSKKLEKWYELTWEEFAKELVKLKVKLSLAQKADWLSYFEAQQKAAAQILQQRQRLDDEIDQMVFQLYGLTKEEIELIYD</sequence>
<gene>
    <name evidence="12" type="ORF">C8E01_11790</name>
</gene>
<dbReference type="GO" id="GO:0009007">
    <property type="term" value="F:site-specific DNA-methyltransferase (adenine-specific) activity"/>
    <property type="evidence" value="ECO:0007669"/>
    <property type="project" value="UniProtKB-EC"/>
</dbReference>
<dbReference type="Gene3D" id="3.40.50.150">
    <property type="entry name" value="Vaccinia Virus protein VP39"/>
    <property type="match status" value="1"/>
</dbReference>
<comment type="caution">
    <text evidence="12">The sequence shown here is derived from an EMBL/GenBank/DDBJ whole genome shotgun (WGS) entry which is preliminary data.</text>
</comment>
<proteinExistence type="inferred from homology"/>
<evidence type="ECO:0000256" key="3">
    <source>
        <dbReference type="ARBA" id="ARBA00022603"/>
    </source>
</evidence>
<evidence type="ECO:0000259" key="9">
    <source>
        <dbReference type="Pfam" id="PF07669"/>
    </source>
</evidence>
<dbReference type="PROSITE" id="PS00092">
    <property type="entry name" value="N6_MTASE"/>
    <property type="match status" value="1"/>
</dbReference>
<protein>
    <recommendedName>
        <fullName evidence="2">site-specific DNA-methyltransferase (adenine-specific)</fullName>
        <ecNumber evidence="2">2.1.1.72</ecNumber>
    </recommendedName>
</protein>
<evidence type="ECO:0000256" key="7">
    <source>
        <dbReference type="ARBA" id="ARBA00023125"/>
    </source>
</evidence>
<evidence type="ECO:0000313" key="13">
    <source>
        <dbReference type="Proteomes" id="UP000245466"/>
    </source>
</evidence>
<name>A0A2U1APN3_9BACT</name>
<dbReference type="InterPro" id="IPR011639">
    <property type="entry name" value="MethylTrfase_TaqI-like_dom"/>
</dbReference>
<reference evidence="12 13" key="1">
    <citation type="submission" date="2018-04" db="EMBL/GenBank/DDBJ databases">
        <title>Genomic Encyclopedia of Type Strains, Phase IV (KMG-IV): sequencing the most valuable type-strain genomes for metagenomic binning, comparative biology and taxonomic classification.</title>
        <authorList>
            <person name="Goeker M."/>
        </authorList>
    </citation>
    <scope>NUCLEOTIDE SEQUENCE [LARGE SCALE GENOMIC DNA]</scope>
    <source>
        <strain evidence="12 13">DSM 100231</strain>
    </source>
</reference>
<dbReference type="Proteomes" id="UP000245466">
    <property type="component" value="Unassembled WGS sequence"/>
</dbReference>
<evidence type="ECO:0000259" key="11">
    <source>
        <dbReference type="Pfam" id="PF20464"/>
    </source>
</evidence>
<dbReference type="PRINTS" id="PR00507">
    <property type="entry name" value="N12N6MTFRASE"/>
</dbReference>
<dbReference type="Gene3D" id="3.90.220.10">
    <property type="entry name" value="Adenine-n6-DNA-methyltransferase Taqi, Chain A, domain 2"/>
    <property type="match status" value="1"/>
</dbReference>
<dbReference type="PANTHER" id="PTHR33841">
    <property type="entry name" value="DNA METHYLTRANSFERASE YEEA-RELATED"/>
    <property type="match status" value="1"/>
</dbReference>
<dbReference type="EC" id="2.1.1.72" evidence="2"/>
<dbReference type="InterPro" id="IPR046817">
    <property type="entry name" value="MmeI_N"/>
</dbReference>
<feature type="domain" description="MmeI-like N-terminal" evidence="11">
    <location>
        <begin position="52"/>
        <end position="199"/>
    </location>
</feature>
<keyword evidence="5" id="KW-0949">S-adenosyl-L-methionine</keyword>
<evidence type="ECO:0000256" key="2">
    <source>
        <dbReference type="ARBA" id="ARBA00011900"/>
    </source>
</evidence>
<keyword evidence="4" id="KW-0808">Transferase</keyword>
<dbReference type="Pfam" id="PF20464">
    <property type="entry name" value="MmeI_N"/>
    <property type="match status" value="1"/>
</dbReference>
<dbReference type="InterPro" id="IPR025931">
    <property type="entry name" value="TaqI_C"/>
</dbReference>
<keyword evidence="13" id="KW-1185">Reference proteome</keyword>
<dbReference type="GO" id="GO:0009307">
    <property type="term" value="P:DNA restriction-modification system"/>
    <property type="evidence" value="ECO:0007669"/>
    <property type="project" value="UniProtKB-KW"/>
</dbReference>
<dbReference type="InterPro" id="IPR050953">
    <property type="entry name" value="N4_N6_ade-DNA_methylase"/>
</dbReference>
<dbReference type="RefSeq" id="WP_116544995.1">
    <property type="nucleotide sequence ID" value="NZ_QEKI01000017.1"/>
</dbReference>
<accession>A0A2U1APN3</accession>